<sequence>MIIIVLRFFLFCLSTYGYRIYIERKFGYPSKLSLIVIFCANIIVLYIASLLGFLSGTAIAMFLIGLLLFSVNLFRHKNDSKIRLFSLDLTRIWMVGYFLIFSVILLQSSLVHYDNFSHWAVIVKYLITEASLPTAATGIISFTSYPIGSSLFVYYVTLIVGYHEGVMLLGQFMLIIAALYSLFSVIRDSSRTLMTSSLFLTIALFNYFNIAIRMNNLLVDFLLPLLALAAVSGIYVLRKNFLLSSIHTILLLSVLAIVKNSGLFFVVIVLLYYLYTSIKNFNKEQSKIIHLVVGIGSTVMFSISTFILWEVHVKNTFTEEVSKHSVNISSYQDIFAEKTNEITTQIIHTFTSTVIDWHSLSTQGIIFVNVIFIGAYLIIRVGFKRKNSLIKMLFLTDAIVILYYIGILGMFLFSMPIEEALVLARFERYASSMVIFSLGILSITLVQEMDSLLYEQTIAMRNHRSYKSIKTKKYYQYSSILLLFFSTGLILSESNGMMFSNKNYENEIPYLIKNITGDNQDLNNASYLIVSADKESIDSYYTQYVGKYYLYSNQVDAIENFIISDEEFISTLSNYDYIVVIDEHYTFNALAKKILNINIKQQVYSSEELLANYNNR</sequence>
<reference evidence="2 3" key="1">
    <citation type="journal article" date="2020" name="Microorganisms">
        <title>New Insight into Antimicrobial Compounds from Food and Marine-Sourced Carnobacterium Species through Phenotype and Genome Analyses.</title>
        <authorList>
            <person name="Begrem S."/>
            <person name="Ivaniuk F."/>
            <person name="Gigout-Chevalier F."/>
            <person name="Kolypczuk L."/>
            <person name="Bonnetot S."/>
            <person name="Leroi F."/>
            <person name="Grovel O."/>
            <person name="Delbarre-Ladrat C."/>
            <person name="Passerini D."/>
        </authorList>
    </citation>
    <scope>NUCLEOTIDE SEQUENCE [LARGE SCALE GENOMIC DNA]</scope>
    <source>
        <strain evidence="2 3">MIP2551</strain>
    </source>
</reference>
<feature type="transmembrane region" description="Helical" evidence="1">
    <location>
        <begin position="429"/>
        <end position="453"/>
    </location>
</feature>
<feature type="transmembrane region" description="Helical" evidence="1">
    <location>
        <begin position="35"/>
        <end position="68"/>
    </location>
</feature>
<evidence type="ECO:0000313" key="2">
    <source>
        <dbReference type="EMBL" id="MBC9825468.1"/>
    </source>
</evidence>
<feature type="transmembrane region" description="Helical" evidence="1">
    <location>
        <begin position="130"/>
        <end position="154"/>
    </location>
</feature>
<dbReference type="Proteomes" id="UP000638836">
    <property type="component" value="Unassembled WGS sequence"/>
</dbReference>
<feature type="transmembrane region" description="Helical" evidence="1">
    <location>
        <begin position="249"/>
        <end position="276"/>
    </location>
</feature>
<feature type="transmembrane region" description="Helical" evidence="1">
    <location>
        <begin position="217"/>
        <end position="237"/>
    </location>
</feature>
<feature type="transmembrane region" description="Helical" evidence="1">
    <location>
        <begin position="395"/>
        <end position="417"/>
    </location>
</feature>
<comment type="caution">
    <text evidence="2">The sequence shown here is derived from an EMBL/GenBank/DDBJ whole genome shotgun (WGS) entry which is preliminary data.</text>
</comment>
<keyword evidence="1" id="KW-0812">Transmembrane</keyword>
<feature type="transmembrane region" description="Helical" evidence="1">
    <location>
        <begin position="89"/>
        <end position="110"/>
    </location>
</feature>
<accession>A0ABR7TBX7</accession>
<evidence type="ECO:0000256" key="1">
    <source>
        <dbReference type="SAM" id="Phobius"/>
    </source>
</evidence>
<keyword evidence="1" id="KW-1133">Transmembrane helix</keyword>
<proteinExistence type="predicted"/>
<feature type="transmembrane region" description="Helical" evidence="1">
    <location>
        <begin position="288"/>
        <end position="309"/>
    </location>
</feature>
<keyword evidence="3" id="KW-1185">Reference proteome</keyword>
<gene>
    <name evidence="2" type="ORF">GLO26_06460</name>
</gene>
<feature type="transmembrane region" description="Helical" evidence="1">
    <location>
        <begin position="192"/>
        <end position="210"/>
    </location>
</feature>
<dbReference type="RefSeq" id="WP_187948776.1">
    <property type="nucleotide sequence ID" value="NZ_WNJQ01000004.1"/>
</dbReference>
<protein>
    <recommendedName>
        <fullName evidence="4">Lantibiotic ABC transporter permease</fullName>
    </recommendedName>
</protein>
<feature type="transmembrane region" description="Helical" evidence="1">
    <location>
        <begin position="166"/>
        <end position="186"/>
    </location>
</feature>
<keyword evidence="1" id="KW-0472">Membrane</keyword>
<feature type="transmembrane region" description="Helical" evidence="1">
    <location>
        <begin position="364"/>
        <end position="383"/>
    </location>
</feature>
<feature type="transmembrane region" description="Helical" evidence="1">
    <location>
        <begin position="474"/>
        <end position="492"/>
    </location>
</feature>
<evidence type="ECO:0000313" key="3">
    <source>
        <dbReference type="Proteomes" id="UP000638836"/>
    </source>
</evidence>
<dbReference type="EMBL" id="WNJQ01000004">
    <property type="protein sequence ID" value="MBC9825468.1"/>
    <property type="molecule type" value="Genomic_DNA"/>
</dbReference>
<name>A0ABR7TBX7_9LACT</name>
<organism evidence="2 3">
    <name type="scientific">Carnobacterium inhibens</name>
    <dbReference type="NCBI Taxonomy" id="147709"/>
    <lineage>
        <taxon>Bacteria</taxon>
        <taxon>Bacillati</taxon>
        <taxon>Bacillota</taxon>
        <taxon>Bacilli</taxon>
        <taxon>Lactobacillales</taxon>
        <taxon>Carnobacteriaceae</taxon>
        <taxon>Carnobacterium</taxon>
    </lineage>
</organism>
<evidence type="ECO:0008006" key="4">
    <source>
        <dbReference type="Google" id="ProtNLM"/>
    </source>
</evidence>